<sequence>MKSYPRPRAGKFLLSSKDLNMRIIASVMPPVAAWLALGLFIATSARAETPESRLEAVVARVEKTLDARVGVALTDTGADRTWTHRANERFLMNSTVKAAICGTALWQSEEGRLDLADELAVRAADILDYAPVTETKVGGKMAIDDLCLAALDMSDNTAANLLVRRLGGPKVVTAFMRRLDDEVSRLDRLEPELNTFSPGDPRDTTTPAAMAAQWQEMLLGDTLNEASRKRLADWMSHGGVTKALLRRNVPDGWSVSDKSGAGDHTRNLVAMVTPPNRAPWIVAIFISDGNADFATRNAALQEIGAAAMALVAAP</sequence>
<proteinExistence type="inferred from homology"/>
<organism evidence="5 6">
    <name type="scientific">Jiella sonneratiae</name>
    <dbReference type="NCBI Taxonomy" id="2816856"/>
    <lineage>
        <taxon>Bacteria</taxon>
        <taxon>Pseudomonadati</taxon>
        <taxon>Pseudomonadota</taxon>
        <taxon>Alphaproteobacteria</taxon>
        <taxon>Hyphomicrobiales</taxon>
        <taxon>Aurantimonadaceae</taxon>
        <taxon>Jiella</taxon>
    </lineage>
</organism>
<feature type="domain" description="Beta-lactamase class A catalytic" evidence="4">
    <location>
        <begin position="70"/>
        <end position="285"/>
    </location>
</feature>
<comment type="caution">
    <text evidence="5">The sequence shown here is derived from an EMBL/GenBank/DDBJ whole genome shotgun (WGS) entry which is preliminary data.</text>
</comment>
<evidence type="ECO:0000256" key="3">
    <source>
        <dbReference type="ARBA" id="ARBA00012865"/>
    </source>
</evidence>
<name>A0ABS3J4C2_9HYPH</name>
<evidence type="ECO:0000259" key="4">
    <source>
        <dbReference type="Pfam" id="PF13354"/>
    </source>
</evidence>
<evidence type="ECO:0000256" key="2">
    <source>
        <dbReference type="ARBA" id="ARBA00009009"/>
    </source>
</evidence>
<reference evidence="5 6" key="1">
    <citation type="submission" date="2021-03" db="EMBL/GenBank/DDBJ databases">
        <title>Whole genome sequence of Jiella sp. MQZ13P-4.</title>
        <authorList>
            <person name="Tuo L."/>
        </authorList>
    </citation>
    <scope>NUCLEOTIDE SEQUENCE [LARGE SCALE GENOMIC DNA]</scope>
    <source>
        <strain evidence="5 6">MQZ13P-4</strain>
    </source>
</reference>
<dbReference type="InterPro" id="IPR000871">
    <property type="entry name" value="Beta-lactam_class-A"/>
</dbReference>
<comment type="similarity">
    <text evidence="2">Belongs to the class-A beta-lactamase family.</text>
</comment>
<dbReference type="Proteomes" id="UP000664288">
    <property type="component" value="Unassembled WGS sequence"/>
</dbReference>
<dbReference type="Pfam" id="PF13354">
    <property type="entry name" value="Beta-lactamase2"/>
    <property type="match status" value="1"/>
</dbReference>
<dbReference type="EMBL" id="JAFMPY010000012">
    <property type="protein sequence ID" value="MBO0904502.1"/>
    <property type="molecule type" value="Genomic_DNA"/>
</dbReference>
<accession>A0ABS3J4C2</accession>
<dbReference type="EC" id="3.5.2.6" evidence="3"/>
<protein>
    <recommendedName>
        <fullName evidence="3">beta-lactamase</fullName>
        <ecNumber evidence="3">3.5.2.6</ecNumber>
    </recommendedName>
</protein>
<dbReference type="InterPro" id="IPR012338">
    <property type="entry name" value="Beta-lactam/transpept-like"/>
</dbReference>
<comment type="catalytic activity">
    <reaction evidence="1">
        <text>a beta-lactam + H2O = a substituted beta-amino acid</text>
        <dbReference type="Rhea" id="RHEA:20401"/>
        <dbReference type="ChEBI" id="CHEBI:15377"/>
        <dbReference type="ChEBI" id="CHEBI:35627"/>
        <dbReference type="ChEBI" id="CHEBI:140347"/>
        <dbReference type="EC" id="3.5.2.6"/>
    </reaction>
</comment>
<dbReference type="NCBIfam" id="NF033103">
    <property type="entry name" value="bla_class_A"/>
    <property type="match status" value="1"/>
</dbReference>
<evidence type="ECO:0000313" key="5">
    <source>
        <dbReference type="EMBL" id="MBO0904502.1"/>
    </source>
</evidence>
<dbReference type="PRINTS" id="PR00118">
    <property type="entry name" value="BLACTAMASEA"/>
</dbReference>
<dbReference type="PANTHER" id="PTHR35333">
    <property type="entry name" value="BETA-LACTAMASE"/>
    <property type="match status" value="1"/>
</dbReference>
<evidence type="ECO:0000256" key="1">
    <source>
        <dbReference type="ARBA" id="ARBA00001526"/>
    </source>
</evidence>
<gene>
    <name evidence="5" type="primary">bla</name>
    <name evidence="5" type="ORF">J1C47_12700</name>
</gene>
<dbReference type="SUPFAM" id="SSF56601">
    <property type="entry name" value="beta-lactamase/transpeptidase-like"/>
    <property type="match status" value="1"/>
</dbReference>
<evidence type="ECO:0000313" key="6">
    <source>
        <dbReference type="Proteomes" id="UP000664288"/>
    </source>
</evidence>
<dbReference type="PANTHER" id="PTHR35333:SF3">
    <property type="entry name" value="BETA-LACTAMASE-TYPE TRANSPEPTIDASE FOLD CONTAINING PROTEIN"/>
    <property type="match status" value="1"/>
</dbReference>
<dbReference type="Gene3D" id="3.40.710.10">
    <property type="entry name" value="DD-peptidase/beta-lactamase superfamily"/>
    <property type="match status" value="1"/>
</dbReference>
<dbReference type="InterPro" id="IPR045155">
    <property type="entry name" value="Beta-lactam_cat"/>
</dbReference>
<keyword evidence="6" id="KW-1185">Reference proteome</keyword>